<dbReference type="GO" id="GO:0004035">
    <property type="term" value="F:alkaline phosphatase activity"/>
    <property type="evidence" value="ECO:0007669"/>
    <property type="project" value="UniProtKB-EC"/>
</dbReference>
<comment type="subcellular location">
    <subcellularLocation>
        <location evidence="1">Secreted</location>
    </subcellularLocation>
</comment>
<dbReference type="GO" id="GO:0005509">
    <property type="term" value="F:calcium ion binding"/>
    <property type="evidence" value="ECO:0007669"/>
    <property type="project" value="InterPro"/>
</dbReference>
<evidence type="ECO:0000256" key="1">
    <source>
        <dbReference type="ARBA" id="ARBA00004613"/>
    </source>
</evidence>
<dbReference type="InterPro" id="IPR001343">
    <property type="entry name" value="Hemolysn_Ca-bd"/>
</dbReference>
<dbReference type="PRINTS" id="PR00313">
    <property type="entry name" value="CABNDNGRPT"/>
</dbReference>
<reference evidence="3" key="1">
    <citation type="submission" date="2018-06" db="EMBL/GenBank/DDBJ databases">
        <authorList>
            <person name="Zhirakovskaya E."/>
        </authorList>
    </citation>
    <scope>NUCLEOTIDE SEQUENCE</scope>
</reference>
<dbReference type="Pfam" id="PF00353">
    <property type="entry name" value="HemolysinCabind"/>
    <property type="match status" value="7"/>
</dbReference>
<dbReference type="EMBL" id="UOEJ01000056">
    <property type="protein sequence ID" value="VAV94069.1"/>
    <property type="molecule type" value="Genomic_DNA"/>
</dbReference>
<gene>
    <name evidence="3" type="ORF">MNBD_ALPHA01-244</name>
</gene>
<accession>A0A3B0RQB4</accession>
<dbReference type="Gene3D" id="2.150.10.10">
    <property type="entry name" value="Serralysin-like metalloprotease, C-terminal"/>
    <property type="match status" value="4"/>
</dbReference>
<dbReference type="InterPro" id="IPR018511">
    <property type="entry name" value="Hemolysin-typ_Ca-bd_CS"/>
</dbReference>
<dbReference type="PANTHER" id="PTHR38340">
    <property type="entry name" value="S-LAYER PROTEIN"/>
    <property type="match status" value="1"/>
</dbReference>
<name>A0A3B0RQB4_9ZZZZ</name>
<evidence type="ECO:0000313" key="3">
    <source>
        <dbReference type="EMBL" id="VAV94069.1"/>
    </source>
</evidence>
<proteinExistence type="predicted"/>
<keyword evidence="2" id="KW-0964">Secreted</keyword>
<dbReference type="InterPro" id="IPR011049">
    <property type="entry name" value="Serralysin-like_metalloprot_C"/>
</dbReference>
<dbReference type="PROSITE" id="PS00330">
    <property type="entry name" value="HEMOLYSIN_CALCIUM"/>
    <property type="match status" value="6"/>
</dbReference>
<dbReference type="AlphaFoldDB" id="A0A3B0RQB4"/>
<evidence type="ECO:0000256" key="2">
    <source>
        <dbReference type="ARBA" id="ARBA00022525"/>
    </source>
</evidence>
<protein>
    <submittedName>
        <fullName evidence="3">Alkaline phosphatase</fullName>
        <ecNumber evidence="3">3.1.3.1</ecNumber>
    </submittedName>
</protein>
<sequence>MLCASQKKGFVISHFIFINGKTGERAKCRKPDRIVGKSLLGLSILPLASCKEPHGIFVQAPPPGPEPEFIENPTNTFTARDDNNRFFKQLESTENLTVIGKGGNDNITTGSGDDVIRGGSGNDYLVSSDGNDDVDGEAGGDHILTGGGDDIASGGTGNDFIYGDSGSDTLNGGDGRDLLAGGEGADTLNGGAGDDVMIFHDRASDINDRFDGGDGYDNLQIAPTDLSEIDILGINVVDIIGVDIFGFLNDTSVTVSLSEINAVNIEEIKLNNGNSEITITAQDVTNVTDQNNRLLINGDLGAKVIGDISEWSSYSVEAIDGKIFYTFSNATSDLLIQAELLRVGLQADEPDYSEDAPNIFTARDDTDSLIGKQNSTENLTITGKEGNDRILTGYGQDIIQGAGGNDQVKSGDGNDVIYGGDGNDNLSGQDGNDEIYGGKGVDEIFGGNNDDLLYGGDDSDFIIGGFGDDIIYGDGGNDVLMATLGNDTLYGGAGNDILHADFGNNILHGGAGNDTLFKGISGNDIMNGDEGDDEIWASNGDIIDGGAGYDSWIITTNNIDFSQLTATNMEEIKLGGNPLSFSLQDILDITDGNNKMIISGSTDAIVTSENQDWILGEDQIIDGEVYHTYTSGDGTLLVDADITQDIS</sequence>
<keyword evidence="3" id="KW-0378">Hydrolase</keyword>
<dbReference type="SUPFAM" id="SSF51120">
    <property type="entry name" value="beta-Roll"/>
    <property type="match status" value="2"/>
</dbReference>
<dbReference type="EC" id="3.1.3.1" evidence="3"/>
<dbReference type="PANTHER" id="PTHR38340:SF1">
    <property type="entry name" value="S-LAYER PROTEIN"/>
    <property type="match status" value="1"/>
</dbReference>
<dbReference type="InterPro" id="IPR050557">
    <property type="entry name" value="RTX_toxin/Mannuronan_C5-epim"/>
</dbReference>
<dbReference type="GO" id="GO:0005576">
    <property type="term" value="C:extracellular region"/>
    <property type="evidence" value="ECO:0007669"/>
    <property type="project" value="UniProtKB-SubCell"/>
</dbReference>
<organism evidence="3">
    <name type="scientific">hydrothermal vent metagenome</name>
    <dbReference type="NCBI Taxonomy" id="652676"/>
    <lineage>
        <taxon>unclassified sequences</taxon>
        <taxon>metagenomes</taxon>
        <taxon>ecological metagenomes</taxon>
    </lineage>
</organism>